<name>A0A5B8MG53_9CHLO</name>
<evidence type="ECO:0008006" key="5">
    <source>
        <dbReference type="Google" id="ProtNLM"/>
    </source>
</evidence>
<dbReference type="SUPFAM" id="SSF82153">
    <property type="entry name" value="FAS1 domain"/>
    <property type="match status" value="1"/>
</dbReference>
<dbReference type="InterPro" id="IPR036378">
    <property type="entry name" value="FAS1_dom_sf"/>
</dbReference>
<evidence type="ECO:0000313" key="3">
    <source>
        <dbReference type="EMBL" id="QDZ18320.1"/>
    </source>
</evidence>
<dbReference type="EMBL" id="CP031034">
    <property type="protein sequence ID" value="QDZ18320.1"/>
    <property type="molecule type" value="Genomic_DNA"/>
</dbReference>
<dbReference type="Gene3D" id="2.30.180.10">
    <property type="entry name" value="FAS1 domain"/>
    <property type="match status" value="1"/>
</dbReference>
<evidence type="ECO:0000256" key="2">
    <source>
        <dbReference type="SAM" id="SignalP"/>
    </source>
</evidence>
<proteinExistence type="predicted"/>
<accession>A0A5B8MG53</accession>
<reference evidence="3 4" key="1">
    <citation type="submission" date="2018-07" db="EMBL/GenBank/DDBJ databases">
        <title>The complete nuclear genome of the prasinophyte Chloropicon primus (CCMP1205).</title>
        <authorList>
            <person name="Pombert J.-F."/>
            <person name="Otis C."/>
            <person name="Turmel M."/>
            <person name="Lemieux C."/>
        </authorList>
    </citation>
    <scope>NUCLEOTIDE SEQUENCE [LARGE SCALE GENOMIC DNA]</scope>
    <source>
        <strain evidence="3 4">CCMP1205</strain>
    </source>
</reference>
<protein>
    <recommendedName>
        <fullName evidence="5">FAS1 domain-containing protein</fullName>
    </recommendedName>
</protein>
<keyword evidence="4" id="KW-1185">Reference proteome</keyword>
<evidence type="ECO:0000256" key="1">
    <source>
        <dbReference type="SAM" id="MobiDB-lite"/>
    </source>
</evidence>
<feature type="region of interest" description="Disordered" evidence="1">
    <location>
        <begin position="214"/>
        <end position="241"/>
    </location>
</feature>
<evidence type="ECO:0000313" key="4">
    <source>
        <dbReference type="Proteomes" id="UP000316726"/>
    </source>
</evidence>
<feature type="signal peptide" evidence="2">
    <location>
        <begin position="1"/>
        <end position="43"/>
    </location>
</feature>
<feature type="chain" id="PRO_5022888673" description="FAS1 domain-containing protein" evidence="2">
    <location>
        <begin position="44"/>
        <end position="433"/>
    </location>
</feature>
<feature type="compositionally biased region" description="Low complexity" evidence="1">
    <location>
        <begin position="214"/>
        <end position="225"/>
    </location>
</feature>
<dbReference type="Proteomes" id="UP000316726">
    <property type="component" value="Chromosome 1"/>
</dbReference>
<dbReference type="AlphaFoldDB" id="A0A5B8MG53"/>
<gene>
    <name evidence="3" type="ORF">A3770_01p08380</name>
</gene>
<sequence length="433" mass="47440">MQVHEKKEPSCRVSRPSTFLPLLLFASSLFLLLLLLSPLPCEARRQLEQVNRLEGGDANAAAPPPDQQQQQVVLLEDPPGASDVLTSYLEGSGRFSLFVRSLRHFGYARALDGKEPKRKCSAFGPQPACYLFYCPPAPCASWAVADEVSKGDGPFTVLALTDDAMEAMLKARFGPSAELGEVLRSEALSERLRDVIGYHVIKGKGLRTADMGASAEAAEVATPSPSSTPPRHRFATGATLRGDNRTTGGEAVFFLGKDGRVRLHEDCTDKAPPGTDHGCHLQAEWGKCSEEWMNDRGALSGRPAGYCEVSCQRCECDSSSCTKEIAQADVVLERVNVTVHVLSAALEPPPQFEVPFPAPPPPPPPPVRPPVYVWNPYTHRQEIMAEWNTTTQSYQEPSDPTQGLDTAPEYSYDYVWNADEGEYQYVMVHKHGN</sequence>
<dbReference type="OrthoDB" id="286301at2759"/>
<organism evidence="3 4">
    <name type="scientific">Chloropicon primus</name>
    <dbReference type="NCBI Taxonomy" id="1764295"/>
    <lineage>
        <taxon>Eukaryota</taxon>
        <taxon>Viridiplantae</taxon>
        <taxon>Chlorophyta</taxon>
        <taxon>Chloropicophyceae</taxon>
        <taxon>Chloropicales</taxon>
        <taxon>Chloropicaceae</taxon>
        <taxon>Chloropicon</taxon>
    </lineage>
</organism>
<keyword evidence="2" id="KW-0732">Signal</keyword>